<protein>
    <submittedName>
        <fullName evidence="2">Unannotated protein</fullName>
    </submittedName>
</protein>
<dbReference type="AlphaFoldDB" id="A0A6J7HJN6"/>
<feature type="region of interest" description="Disordered" evidence="1">
    <location>
        <begin position="288"/>
        <end position="319"/>
    </location>
</feature>
<reference evidence="2" key="1">
    <citation type="submission" date="2020-05" db="EMBL/GenBank/DDBJ databases">
        <authorList>
            <person name="Chiriac C."/>
            <person name="Salcher M."/>
            <person name="Ghai R."/>
            <person name="Kavagutti S V."/>
        </authorList>
    </citation>
    <scope>NUCLEOTIDE SEQUENCE</scope>
</reference>
<evidence type="ECO:0000313" key="2">
    <source>
        <dbReference type="EMBL" id="CAB4918756.1"/>
    </source>
</evidence>
<evidence type="ECO:0000256" key="1">
    <source>
        <dbReference type="SAM" id="MobiDB-lite"/>
    </source>
</evidence>
<dbReference type="AntiFam" id="ANF00178">
    <property type="entry name" value="Shadow ORF (opposite dhbF)"/>
</dbReference>
<name>A0A6J7HJN6_9ZZZZ</name>
<sequence>MTCRGTYRVEDLHQTLERNVHVCQRRQVGLASIGEHLVEPARGVDLRSEHEGVDEHADQVVERRLTAARDRCADRDVGLAGQPRQQYREAGVHQHEQRRVLTSGRLDQSAMQFSVDRETHQRTAVRRHRRPGTVGGHIELIRQTGQRRRPVVDLLRDHGRGVVLGAQHLALPQAVVGVVDRKRSPVRLLVHRPRRIGIHDVASERAERETIGGDVVHHEHQQVLGGAHLEQPGTEREVLRQVESCRRQLAHGIGHLMRGNFDRRQFRCGRLRVDNHLMSRAVGLREHRPQRLVPGDDVRDRDLHGPAVEQTGQPDGDRDVVGRRFDVELVEEPHPLLRQRQRNVLRTLLRYQRRPAAGGDQGAQSGCEVGHRGRIEQFANGDPGVQRDAESGHELRCDERVSAQLEEVVVETHALDAQHLGVHLGDGAFDVVGRFAVLGDLECGVGQRLSVELSAGAERELGQHYQCRRHHVLRQTAA</sequence>
<feature type="compositionally biased region" description="Basic and acidic residues" evidence="1">
    <location>
        <begin position="288"/>
        <end position="304"/>
    </location>
</feature>
<dbReference type="EMBL" id="CAFBLX010000343">
    <property type="protein sequence ID" value="CAB4918756.1"/>
    <property type="molecule type" value="Genomic_DNA"/>
</dbReference>
<organism evidence="2">
    <name type="scientific">freshwater metagenome</name>
    <dbReference type="NCBI Taxonomy" id="449393"/>
    <lineage>
        <taxon>unclassified sequences</taxon>
        <taxon>metagenomes</taxon>
        <taxon>ecological metagenomes</taxon>
    </lineage>
</organism>
<accession>A0A6J7HJN6</accession>
<gene>
    <name evidence="2" type="ORF">UFOPK3472_03464</name>
</gene>
<proteinExistence type="predicted"/>